<reference evidence="3 4" key="1">
    <citation type="submission" date="2017-06" db="EMBL/GenBank/DDBJ databases">
        <authorList>
            <person name="Kim H.J."/>
            <person name="Triplett B.A."/>
        </authorList>
    </citation>
    <scope>NUCLEOTIDE SEQUENCE [LARGE SCALE GENOMIC DNA]</scope>
    <source>
        <strain evidence="3 4">DSM 29339</strain>
    </source>
</reference>
<organism evidence="3 4">
    <name type="scientific">Tropicimonas sediminicola</name>
    <dbReference type="NCBI Taxonomy" id="1031541"/>
    <lineage>
        <taxon>Bacteria</taxon>
        <taxon>Pseudomonadati</taxon>
        <taxon>Pseudomonadota</taxon>
        <taxon>Alphaproteobacteria</taxon>
        <taxon>Rhodobacterales</taxon>
        <taxon>Roseobacteraceae</taxon>
        <taxon>Tropicimonas</taxon>
    </lineage>
</organism>
<dbReference type="RefSeq" id="WP_141134858.1">
    <property type="nucleotide sequence ID" value="NZ_FZOY01000003.1"/>
</dbReference>
<sequence length="178" mass="19042">MANHAGFDSEEPARSASPARDPAPVRRRIAGLVSVAAVILMCPSFLFSLRHEPMSFRLIYWWPGCAALGGYLAGRMWTASFGHPGWPGVKRALSAAIPVSVTGALIGGFFAIPILGTALGPAVLFGQWNILFPEVLQQRGGDALLTLSPNSIAIALIALFVLAIPLHLLARRVRRHAE</sequence>
<dbReference type="Proteomes" id="UP000198426">
    <property type="component" value="Unassembled WGS sequence"/>
</dbReference>
<evidence type="ECO:0000313" key="4">
    <source>
        <dbReference type="Proteomes" id="UP000198426"/>
    </source>
</evidence>
<accession>A0A239GTA8</accession>
<feature type="transmembrane region" description="Helical" evidence="2">
    <location>
        <begin position="152"/>
        <end position="170"/>
    </location>
</feature>
<protein>
    <submittedName>
        <fullName evidence="3">Uncharacterized protein</fullName>
    </submittedName>
</protein>
<feature type="transmembrane region" description="Helical" evidence="2">
    <location>
        <begin position="59"/>
        <end position="80"/>
    </location>
</feature>
<keyword evidence="4" id="KW-1185">Reference proteome</keyword>
<evidence type="ECO:0000256" key="2">
    <source>
        <dbReference type="SAM" id="Phobius"/>
    </source>
</evidence>
<feature type="transmembrane region" description="Helical" evidence="2">
    <location>
        <begin position="29"/>
        <end position="47"/>
    </location>
</feature>
<dbReference type="EMBL" id="FZOY01000003">
    <property type="protein sequence ID" value="SNS72357.1"/>
    <property type="molecule type" value="Genomic_DNA"/>
</dbReference>
<feature type="transmembrane region" description="Helical" evidence="2">
    <location>
        <begin position="92"/>
        <end position="115"/>
    </location>
</feature>
<evidence type="ECO:0000313" key="3">
    <source>
        <dbReference type="EMBL" id="SNS72357.1"/>
    </source>
</evidence>
<name>A0A239GTA8_9RHOB</name>
<evidence type="ECO:0000256" key="1">
    <source>
        <dbReference type="SAM" id="MobiDB-lite"/>
    </source>
</evidence>
<dbReference type="AlphaFoldDB" id="A0A239GTA8"/>
<keyword evidence="2" id="KW-0472">Membrane</keyword>
<feature type="region of interest" description="Disordered" evidence="1">
    <location>
        <begin position="1"/>
        <end position="22"/>
    </location>
</feature>
<proteinExistence type="predicted"/>
<gene>
    <name evidence="3" type="ORF">SAMN05421757_10396</name>
</gene>
<keyword evidence="2" id="KW-1133">Transmembrane helix</keyword>
<keyword evidence="2" id="KW-0812">Transmembrane</keyword>